<sequence length="99" mass="10198">MSTSFALAGAASGGSPALDVVDPRPELRRAADLAAEAIAIVSRTAGTAWEGPASDGYRDLVVDAVHELYRTDLAADRAVGAAARYVRTLEAANAEASLR</sequence>
<keyword evidence="3" id="KW-1185">Reference proteome</keyword>
<gene>
    <name evidence="2" type="ORF">H9640_07945</name>
</gene>
<evidence type="ECO:0008006" key="4">
    <source>
        <dbReference type="Google" id="ProtNLM"/>
    </source>
</evidence>
<evidence type="ECO:0000313" key="2">
    <source>
        <dbReference type="EMBL" id="MBD7998480.1"/>
    </source>
</evidence>
<name>A0ABR8V111_9CELL</name>
<comment type="caution">
    <text evidence="2">The sequence shown here is derived from an EMBL/GenBank/DDBJ whole genome shotgun (WGS) entry which is preliminary data.</text>
</comment>
<organism evidence="2 3">
    <name type="scientific">Oerskovia gallyi</name>
    <dbReference type="NCBI Taxonomy" id="2762226"/>
    <lineage>
        <taxon>Bacteria</taxon>
        <taxon>Bacillati</taxon>
        <taxon>Actinomycetota</taxon>
        <taxon>Actinomycetes</taxon>
        <taxon>Micrococcales</taxon>
        <taxon>Cellulomonadaceae</taxon>
        <taxon>Oerskovia</taxon>
    </lineage>
</organism>
<feature type="region of interest" description="Disordered" evidence="1">
    <location>
        <begin position="1"/>
        <end position="21"/>
    </location>
</feature>
<dbReference type="Proteomes" id="UP000633601">
    <property type="component" value="Unassembled WGS sequence"/>
</dbReference>
<feature type="compositionally biased region" description="Low complexity" evidence="1">
    <location>
        <begin position="1"/>
        <end position="18"/>
    </location>
</feature>
<proteinExistence type="predicted"/>
<dbReference type="RefSeq" id="WP_191790174.1">
    <property type="nucleotide sequence ID" value="NZ_JACSQE010000005.1"/>
</dbReference>
<dbReference type="EMBL" id="JACSQE010000005">
    <property type="protein sequence ID" value="MBD7998480.1"/>
    <property type="molecule type" value="Genomic_DNA"/>
</dbReference>
<reference evidence="2 3" key="1">
    <citation type="submission" date="2020-08" db="EMBL/GenBank/DDBJ databases">
        <title>A Genomic Blueprint of the Chicken Gut Microbiome.</title>
        <authorList>
            <person name="Gilroy R."/>
            <person name="Ravi A."/>
            <person name="Getino M."/>
            <person name="Pursley I."/>
            <person name="Horton D.L."/>
            <person name="Alikhan N.-F."/>
            <person name="Baker D."/>
            <person name="Gharbi K."/>
            <person name="Hall N."/>
            <person name="Watson M."/>
            <person name="Adriaenssens E.M."/>
            <person name="Foster-Nyarko E."/>
            <person name="Jarju S."/>
            <person name="Secka A."/>
            <person name="Antonio M."/>
            <person name="Oren A."/>
            <person name="Chaudhuri R."/>
            <person name="La Ragione R.M."/>
            <person name="Hildebrand F."/>
            <person name="Pallen M.J."/>
        </authorList>
    </citation>
    <scope>NUCLEOTIDE SEQUENCE [LARGE SCALE GENOMIC DNA]</scope>
    <source>
        <strain evidence="2 3">Sa2CUA8</strain>
    </source>
</reference>
<accession>A0ABR8V111</accession>
<protein>
    <recommendedName>
        <fullName evidence="4">PE domain-containing protein</fullName>
    </recommendedName>
</protein>
<evidence type="ECO:0000256" key="1">
    <source>
        <dbReference type="SAM" id="MobiDB-lite"/>
    </source>
</evidence>
<evidence type="ECO:0000313" key="3">
    <source>
        <dbReference type="Proteomes" id="UP000633601"/>
    </source>
</evidence>